<feature type="transmembrane region" description="Helical" evidence="8">
    <location>
        <begin position="144"/>
        <end position="164"/>
    </location>
</feature>
<evidence type="ECO:0000313" key="9">
    <source>
        <dbReference type="EMBL" id="HIW02975.1"/>
    </source>
</evidence>
<dbReference type="GO" id="GO:0016020">
    <property type="term" value="C:membrane"/>
    <property type="evidence" value="ECO:0007669"/>
    <property type="project" value="UniProtKB-SubCell"/>
</dbReference>
<feature type="transmembrane region" description="Helical" evidence="8">
    <location>
        <begin position="9"/>
        <end position="31"/>
    </location>
</feature>
<evidence type="ECO:0000256" key="3">
    <source>
        <dbReference type="ARBA" id="ARBA00022448"/>
    </source>
</evidence>
<evidence type="ECO:0000256" key="2">
    <source>
        <dbReference type="ARBA" id="ARBA00007998"/>
    </source>
</evidence>
<reference evidence="9" key="1">
    <citation type="journal article" date="2021" name="PeerJ">
        <title>Extensive microbial diversity within the chicken gut microbiome revealed by metagenomics and culture.</title>
        <authorList>
            <person name="Gilroy R."/>
            <person name="Ravi A."/>
            <person name="Getino M."/>
            <person name="Pursley I."/>
            <person name="Horton D.L."/>
            <person name="Alikhan N.F."/>
            <person name="Baker D."/>
            <person name="Gharbi K."/>
            <person name="Hall N."/>
            <person name="Watson M."/>
            <person name="Adriaenssens E.M."/>
            <person name="Foster-Nyarko E."/>
            <person name="Jarju S."/>
            <person name="Secka A."/>
            <person name="Antonio M."/>
            <person name="Oren A."/>
            <person name="Chaudhuri R.R."/>
            <person name="La Ragione R."/>
            <person name="Hildebrand F."/>
            <person name="Pallen M.J."/>
        </authorList>
    </citation>
    <scope>NUCLEOTIDE SEQUENCE</scope>
    <source>
        <strain evidence="9">12435</strain>
    </source>
</reference>
<evidence type="ECO:0000256" key="6">
    <source>
        <dbReference type="ARBA" id="ARBA00022989"/>
    </source>
</evidence>
<sequence length="278" mass="29926">MDRLSLRQFVLLTFMLAMAMKMFNLPVLMLRMCGRDAFVSLIVELVIDLALLALVLAVVLTSGGKSFYDLIAAAFGRVTARVTAAVAGLYYLCKLYFMLVDVRLFFSNTVFPTSVGALHLLPLVIVLVYFATRPLSSAGRLGEIFTPFAAAGIVLLGVLTLPHVDFGGLRPLLADGWGRAAEGVASLPVWFGDFTLLLVAVGRVDGGKKLLLSLVSALVGFACLAVFSAVLFASYGDMPDLLTYGHSISSVAQYAAGSFRFGRFDLVIFSLWLSAVFL</sequence>
<dbReference type="Proteomes" id="UP000823990">
    <property type="component" value="Unassembled WGS sequence"/>
</dbReference>
<comment type="caution">
    <text evidence="9">The sequence shown here is derived from an EMBL/GenBank/DDBJ whole genome shotgun (WGS) entry which is preliminary data.</text>
</comment>
<keyword evidence="7 8" id="KW-0472">Membrane</keyword>
<dbReference type="PANTHER" id="PTHR34975">
    <property type="entry name" value="SPORE GERMINATION PROTEIN A2"/>
    <property type="match status" value="1"/>
</dbReference>
<evidence type="ECO:0000256" key="8">
    <source>
        <dbReference type="SAM" id="Phobius"/>
    </source>
</evidence>
<feature type="transmembrane region" description="Helical" evidence="8">
    <location>
        <begin position="111"/>
        <end position="132"/>
    </location>
</feature>
<comment type="similarity">
    <text evidence="2">Belongs to the amino acid-polyamine-organocation (APC) superfamily. Spore germination protein (SGP) (TC 2.A.3.9) family.</text>
</comment>
<organism evidence="9 10">
    <name type="scientific">Candidatus Protoclostridium stercorigallinarum</name>
    <dbReference type="NCBI Taxonomy" id="2838741"/>
    <lineage>
        <taxon>Bacteria</taxon>
        <taxon>Bacillati</taxon>
        <taxon>Bacillota</taxon>
        <taxon>Clostridia</taxon>
        <taxon>Candidatus Protoclostridium</taxon>
    </lineage>
</organism>
<gene>
    <name evidence="9" type="ORF">H9892_06515</name>
</gene>
<keyword evidence="4" id="KW-0309">Germination</keyword>
<evidence type="ECO:0000256" key="4">
    <source>
        <dbReference type="ARBA" id="ARBA00022544"/>
    </source>
</evidence>
<comment type="subcellular location">
    <subcellularLocation>
        <location evidence="1">Membrane</location>
        <topology evidence="1">Multi-pass membrane protein</topology>
    </subcellularLocation>
</comment>
<feature type="transmembrane region" description="Helical" evidence="8">
    <location>
        <begin position="184"/>
        <end position="204"/>
    </location>
</feature>
<evidence type="ECO:0000256" key="5">
    <source>
        <dbReference type="ARBA" id="ARBA00022692"/>
    </source>
</evidence>
<feature type="non-terminal residue" evidence="9">
    <location>
        <position position="278"/>
    </location>
</feature>
<dbReference type="InterPro" id="IPR004761">
    <property type="entry name" value="Spore_GerAB"/>
</dbReference>
<feature type="transmembrane region" description="Helical" evidence="8">
    <location>
        <begin position="211"/>
        <end position="235"/>
    </location>
</feature>
<dbReference type="PANTHER" id="PTHR34975:SF2">
    <property type="entry name" value="SPORE GERMINATION PROTEIN A2"/>
    <property type="match status" value="1"/>
</dbReference>
<dbReference type="EMBL" id="DXHS01000107">
    <property type="protein sequence ID" value="HIW02975.1"/>
    <property type="molecule type" value="Genomic_DNA"/>
</dbReference>
<dbReference type="Pfam" id="PF03845">
    <property type="entry name" value="Spore_permease"/>
    <property type="match status" value="1"/>
</dbReference>
<proteinExistence type="inferred from homology"/>
<dbReference type="GO" id="GO:0009847">
    <property type="term" value="P:spore germination"/>
    <property type="evidence" value="ECO:0007669"/>
    <property type="project" value="InterPro"/>
</dbReference>
<keyword evidence="5 8" id="KW-0812">Transmembrane</keyword>
<name>A0A9D1TRM6_9FIRM</name>
<accession>A0A9D1TRM6</accession>
<keyword evidence="6 8" id="KW-1133">Transmembrane helix</keyword>
<evidence type="ECO:0000313" key="10">
    <source>
        <dbReference type="Proteomes" id="UP000823990"/>
    </source>
</evidence>
<dbReference type="AlphaFoldDB" id="A0A9D1TRM6"/>
<evidence type="ECO:0000256" key="7">
    <source>
        <dbReference type="ARBA" id="ARBA00023136"/>
    </source>
</evidence>
<reference evidence="9" key="2">
    <citation type="submission" date="2021-04" db="EMBL/GenBank/DDBJ databases">
        <authorList>
            <person name="Gilroy R."/>
        </authorList>
    </citation>
    <scope>NUCLEOTIDE SEQUENCE</scope>
    <source>
        <strain evidence="9">12435</strain>
    </source>
</reference>
<feature type="transmembrane region" description="Helical" evidence="8">
    <location>
        <begin position="37"/>
        <end position="60"/>
    </location>
</feature>
<feature type="transmembrane region" description="Helical" evidence="8">
    <location>
        <begin position="67"/>
        <end position="91"/>
    </location>
</feature>
<evidence type="ECO:0000256" key="1">
    <source>
        <dbReference type="ARBA" id="ARBA00004141"/>
    </source>
</evidence>
<protein>
    <submittedName>
        <fullName evidence="9">GerAB/ArcD/ProY family transporter</fullName>
    </submittedName>
</protein>
<keyword evidence="3" id="KW-0813">Transport</keyword>